<dbReference type="RefSeq" id="WP_160424903.1">
    <property type="nucleotide sequence ID" value="NZ_WSTA01000045.1"/>
</dbReference>
<dbReference type="AlphaFoldDB" id="A0A6I4P0K6"/>
<evidence type="ECO:0000313" key="4">
    <source>
        <dbReference type="Proteomes" id="UP000438182"/>
    </source>
</evidence>
<feature type="domain" description="Apea-like HEPN" evidence="1">
    <location>
        <begin position="349"/>
        <end position="422"/>
    </location>
</feature>
<dbReference type="Pfam" id="PF18862">
    <property type="entry name" value="ApeA_NTD1"/>
    <property type="match status" value="1"/>
</dbReference>
<protein>
    <submittedName>
        <fullName evidence="3">Reverse gyrase</fullName>
    </submittedName>
</protein>
<proteinExistence type="predicted"/>
<dbReference type="Pfam" id="PF18739">
    <property type="entry name" value="HEPN_Apea"/>
    <property type="match status" value="1"/>
</dbReference>
<reference evidence="3 4" key="1">
    <citation type="submission" date="2019-12" db="EMBL/GenBank/DDBJ databases">
        <authorList>
            <person name="Kim Y.S."/>
        </authorList>
    </citation>
    <scope>NUCLEOTIDE SEQUENCE [LARGE SCALE GENOMIC DNA]</scope>
    <source>
        <strain evidence="3 4">MMS17-SY077</strain>
    </source>
</reference>
<dbReference type="InterPro" id="IPR041223">
    <property type="entry name" value="ApeA_NTD"/>
</dbReference>
<evidence type="ECO:0000313" key="3">
    <source>
        <dbReference type="EMBL" id="MWB99032.1"/>
    </source>
</evidence>
<dbReference type="InterPro" id="IPR041229">
    <property type="entry name" value="HEPN_Apea"/>
</dbReference>
<evidence type="ECO:0000259" key="2">
    <source>
        <dbReference type="Pfam" id="PF18862"/>
    </source>
</evidence>
<organism evidence="3 4">
    <name type="scientific">Agromyces seonyuensis</name>
    <dbReference type="NCBI Taxonomy" id="2662446"/>
    <lineage>
        <taxon>Bacteria</taxon>
        <taxon>Bacillati</taxon>
        <taxon>Actinomycetota</taxon>
        <taxon>Actinomycetes</taxon>
        <taxon>Micrococcales</taxon>
        <taxon>Microbacteriaceae</taxon>
        <taxon>Agromyces</taxon>
    </lineage>
</organism>
<sequence>MPNELQRGVRRTGDFYDSYPDTPEVKVTLERSDEGIGVTVAWSGPDVPYARWFLRGGGFIAGTEPKDARPVPRRVVFQDSHGAVLLIRCWAHGYHANALGPGSGTLWAKAAIMGVHADLEFDRPQGLQSEVSGLREWLGVTSWDEDYDRRAPTSVVLRSVVVMPIEVGTFSGMELTLWPTWQVVPEEGRDRRVLLDLVRCITRSADPLDWDVHMNLHRAIRDLLVLSRWRDESCVPVYALRADDPLTTMDGEVHGEQWREVVVGDDERTPPPIGWHGHLVTFHELGVGGLGRWIALREEFARALDPVISSLGLRNTTPHTRLAHTGPGLEALGFLLLLRDGQSERAAGSATLKTRFARILADVPDCLPFDGGEWASRTIDTYNGLKHANRAKPDDIDVMHAWAESVMVMRAWVALELGVSPDIVKSRLEDDRQPRRFERIL</sequence>
<keyword evidence="4" id="KW-1185">Reference proteome</keyword>
<gene>
    <name evidence="3" type="ORF">GB864_10800</name>
</gene>
<name>A0A6I4P0K6_9MICO</name>
<feature type="domain" description="ApeA N-terminal" evidence="2">
    <location>
        <begin position="48"/>
        <end position="226"/>
    </location>
</feature>
<evidence type="ECO:0000259" key="1">
    <source>
        <dbReference type="Pfam" id="PF18739"/>
    </source>
</evidence>
<dbReference type="EMBL" id="WSTA01000045">
    <property type="protein sequence ID" value="MWB99032.1"/>
    <property type="molecule type" value="Genomic_DNA"/>
</dbReference>
<accession>A0A6I4P0K6</accession>
<comment type="caution">
    <text evidence="3">The sequence shown here is derived from an EMBL/GenBank/DDBJ whole genome shotgun (WGS) entry which is preliminary data.</text>
</comment>
<dbReference type="Proteomes" id="UP000438182">
    <property type="component" value="Unassembled WGS sequence"/>
</dbReference>